<dbReference type="FunFam" id="1.25.70.10:FF:000001">
    <property type="entry name" value="Mitochondrial transcription termination factor-like"/>
    <property type="match status" value="1"/>
</dbReference>
<keyword evidence="5" id="KW-1185">Reference proteome</keyword>
<dbReference type="Proteomes" id="UP000594263">
    <property type="component" value="Unplaced"/>
</dbReference>
<organism evidence="4 5">
    <name type="scientific">Kalanchoe fedtschenkoi</name>
    <name type="common">Lavender scallops</name>
    <name type="synonym">South American air plant</name>
    <dbReference type="NCBI Taxonomy" id="63787"/>
    <lineage>
        <taxon>Eukaryota</taxon>
        <taxon>Viridiplantae</taxon>
        <taxon>Streptophyta</taxon>
        <taxon>Embryophyta</taxon>
        <taxon>Tracheophyta</taxon>
        <taxon>Spermatophyta</taxon>
        <taxon>Magnoliopsida</taxon>
        <taxon>eudicotyledons</taxon>
        <taxon>Gunneridae</taxon>
        <taxon>Pentapetalae</taxon>
        <taxon>Saxifragales</taxon>
        <taxon>Crassulaceae</taxon>
        <taxon>Kalanchoe</taxon>
    </lineage>
</organism>
<dbReference type="Gramene" id="Kaladp0024s0288.1.v1.1">
    <property type="protein sequence ID" value="Kaladp0024s0288.1.v1.1.CDS.1"/>
    <property type="gene ID" value="Kaladp0024s0288.v1.1"/>
</dbReference>
<dbReference type="PANTHER" id="PTHR13068:SF31">
    <property type="entry name" value="TRANSCRIPTION TERMINATION FACTOR MTERF2, CHLOROPLASTIC-LIKE"/>
    <property type="match status" value="1"/>
</dbReference>
<keyword evidence="2" id="KW-0806">Transcription termination</keyword>
<evidence type="ECO:0000256" key="1">
    <source>
        <dbReference type="ARBA" id="ARBA00007692"/>
    </source>
</evidence>
<keyword evidence="2" id="KW-0805">Transcription regulation</keyword>
<protein>
    <submittedName>
        <fullName evidence="4">Uncharacterized protein</fullName>
    </submittedName>
</protein>
<dbReference type="Pfam" id="PF02536">
    <property type="entry name" value="mTERF"/>
    <property type="match status" value="2"/>
</dbReference>
<dbReference type="GO" id="GO:0006353">
    <property type="term" value="P:DNA-templated transcription termination"/>
    <property type="evidence" value="ECO:0007669"/>
    <property type="project" value="UniProtKB-KW"/>
</dbReference>
<sequence>MQSFALRALLGSSQKRLFATSISESKITVDYLVNSCGLPKATAISAAQKLDIKEKKLERCGSVVAFFREHGFSDTQLQQLVEKRPELLTVRLDGLRRKMQFLNDKQLSGSSLAELLVSNPVILRRGIENRLWPSLELLLKYLGTIEKVEVALKRSSWLLTCNLKLTMQPNIDLLISEGVSLNAIQLMIAKKPRAALQKPDSMARAIKYVKELGLQPSFPIFIHAVCVRVSLTEASWNGKFDVFRSLGWSDEEIISAFVREPFCLACSEEKIRAVTDFIVKTMKLNQAIIIGYPKLLMYSMESRYKPRFFVLSKLKSKNLVKDGLKWHWVLTRTEKKFVESYVIKHLAQVPDLMKTYTRMRGSKLAQ</sequence>
<dbReference type="OMA" id="IVWIMTW"/>
<accession>A0A7N0T654</accession>
<dbReference type="PANTHER" id="PTHR13068">
    <property type="entry name" value="CGI-12 PROTEIN-RELATED"/>
    <property type="match status" value="1"/>
</dbReference>
<dbReference type="AlphaFoldDB" id="A0A7N0T654"/>
<comment type="similarity">
    <text evidence="1">Belongs to the mTERF family.</text>
</comment>
<dbReference type="Gene3D" id="1.25.70.10">
    <property type="entry name" value="Transcription termination factor 3, mitochondrial"/>
    <property type="match status" value="1"/>
</dbReference>
<evidence type="ECO:0000256" key="3">
    <source>
        <dbReference type="ARBA" id="ARBA00022946"/>
    </source>
</evidence>
<evidence type="ECO:0000313" key="5">
    <source>
        <dbReference type="Proteomes" id="UP000594263"/>
    </source>
</evidence>
<evidence type="ECO:0000256" key="2">
    <source>
        <dbReference type="ARBA" id="ARBA00022472"/>
    </source>
</evidence>
<keyword evidence="3" id="KW-0809">Transit peptide</keyword>
<evidence type="ECO:0000313" key="4">
    <source>
        <dbReference type="EnsemblPlants" id="Kaladp0024s0288.1.v1.1.CDS.1"/>
    </source>
</evidence>
<dbReference type="GO" id="GO:0003676">
    <property type="term" value="F:nucleic acid binding"/>
    <property type="evidence" value="ECO:0007669"/>
    <property type="project" value="InterPro"/>
</dbReference>
<keyword evidence="2" id="KW-0804">Transcription</keyword>
<proteinExistence type="inferred from homology"/>
<dbReference type="InterPro" id="IPR003690">
    <property type="entry name" value="MTERF"/>
</dbReference>
<dbReference type="EnsemblPlants" id="Kaladp0024s0288.1.v1.1">
    <property type="protein sequence ID" value="Kaladp0024s0288.1.v1.1.CDS.1"/>
    <property type="gene ID" value="Kaladp0024s0288.v1.1"/>
</dbReference>
<dbReference type="SMART" id="SM00733">
    <property type="entry name" value="Mterf"/>
    <property type="match status" value="6"/>
</dbReference>
<dbReference type="InterPro" id="IPR038538">
    <property type="entry name" value="MTERF_sf"/>
</dbReference>
<reference evidence="4" key="1">
    <citation type="submission" date="2021-01" db="UniProtKB">
        <authorList>
            <consortium name="EnsemblPlants"/>
        </authorList>
    </citation>
    <scope>IDENTIFICATION</scope>
</reference>
<name>A0A7N0T654_KALFE</name>